<keyword evidence="1" id="KW-0812">Transmembrane</keyword>
<keyword evidence="1" id="KW-0472">Membrane</keyword>
<feature type="domain" description="DUF7144" evidence="2">
    <location>
        <begin position="16"/>
        <end position="130"/>
    </location>
</feature>
<evidence type="ECO:0000313" key="3">
    <source>
        <dbReference type="EMBL" id="MWC00155.1"/>
    </source>
</evidence>
<evidence type="ECO:0000256" key="1">
    <source>
        <dbReference type="SAM" id="Phobius"/>
    </source>
</evidence>
<gene>
    <name evidence="3" type="ORF">GB864_16550</name>
</gene>
<protein>
    <recommendedName>
        <fullName evidence="2">DUF7144 domain-containing protein</fullName>
    </recommendedName>
</protein>
<reference evidence="3 4" key="1">
    <citation type="submission" date="2019-12" db="EMBL/GenBank/DDBJ databases">
        <authorList>
            <person name="Kim Y.S."/>
        </authorList>
    </citation>
    <scope>NUCLEOTIDE SEQUENCE [LARGE SCALE GENOMIC DNA]</scope>
    <source>
        <strain evidence="3 4">MMS17-SY077</strain>
    </source>
</reference>
<keyword evidence="1" id="KW-1133">Transmembrane helix</keyword>
<evidence type="ECO:0000313" key="4">
    <source>
        <dbReference type="Proteomes" id="UP000438182"/>
    </source>
</evidence>
<dbReference type="InterPro" id="IPR055568">
    <property type="entry name" value="DUF7144"/>
</dbReference>
<feature type="transmembrane region" description="Helical" evidence="1">
    <location>
        <begin position="12"/>
        <end position="41"/>
    </location>
</feature>
<keyword evidence="4" id="KW-1185">Reference proteome</keyword>
<feature type="transmembrane region" description="Helical" evidence="1">
    <location>
        <begin position="61"/>
        <end position="81"/>
    </location>
</feature>
<feature type="transmembrane region" description="Helical" evidence="1">
    <location>
        <begin position="110"/>
        <end position="127"/>
    </location>
</feature>
<dbReference type="Pfam" id="PF23636">
    <property type="entry name" value="DUF7144"/>
    <property type="match status" value="1"/>
</dbReference>
<dbReference type="EMBL" id="WSTA01000106">
    <property type="protein sequence ID" value="MWC00155.1"/>
    <property type="molecule type" value="Genomic_DNA"/>
</dbReference>
<evidence type="ECO:0000259" key="2">
    <source>
        <dbReference type="Pfam" id="PF23636"/>
    </source>
</evidence>
<dbReference type="RefSeq" id="WP_160426798.1">
    <property type="nucleotide sequence ID" value="NZ_WSTA01000106.1"/>
</dbReference>
<feature type="transmembrane region" description="Helical" evidence="1">
    <location>
        <begin position="88"/>
        <end position="104"/>
    </location>
</feature>
<dbReference type="Proteomes" id="UP000438182">
    <property type="component" value="Unassembled WGS sequence"/>
</dbReference>
<proteinExistence type="predicted"/>
<sequence>MTAAAPRPSVSGWVGWVGFAGVILILNGAFSLVQGIAALVGSNTYYVLTEGGLLLFDVTGWGWWNLLIGAALVLTGIALFMGASWARIVAIVLAGLSAIGQLMLLPAQPWWAVIVIAVDVLVIYAITAHGKEMTKN</sequence>
<dbReference type="AlphaFoldDB" id="A0A6I4P848"/>
<comment type="caution">
    <text evidence="3">The sequence shown here is derived from an EMBL/GenBank/DDBJ whole genome shotgun (WGS) entry which is preliminary data.</text>
</comment>
<accession>A0A6I4P848</accession>
<organism evidence="3 4">
    <name type="scientific">Agromyces seonyuensis</name>
    <dbReference type="NCBI Taxonomy" id="2662446"/>
    <lineage>
        <taxon>Bacteria</taxon>
        <taxon>Bacillati</taxon>
        <taxon>Actinomycetota</taxon>
        <taxon>Actinomycetes</taxon>
        <taxon>Micrococcales</taxon>
        <taxon>Microbacteriaceae</taxon>
        <taxon>Agromyces</taxon>
    </lineage>
</organism>
<name>A0A6I4P848_9MICO</name>